<reference evidence="1 2" key="1">
    <citation type="journal article" date="2009" name="Nat. Genet.">
        <title>The genome of the cucumber, Cucumis sativus L.</title>
        <authorList>
            <person name="Huang S."/>
            <person name="Li R."/>
            <person name="Zhang Z."/>
            <person name="Li L."/>
            <person name="Gu X."/>
            <person name="Fan W."/>
            <person name="Lucas W.J."/>
            <person name="Wang X."/>
            <person name="Xie B."/>
            <person name="Ni P."/>
            <person name="Ren Y."/>
            <person name="Zhu H."/>
            <person name="Li J."/>
            <person name="Lin K."/>
            <person name="Jin W."/>
            <person name="Fei Z."/>
            <person name="Li G."/>
            <person name="Staub J."/>
            <person name="Kilian A."/>
            <person name="van der Vossen E.A."/>
            <person name="Wu Y."/>
            <person name="Guo J."/>
            <person name="He J."/>
            <person name="Jia Z."/>
            <person name="Ren Y."/>
            <person name="Tian G."/>
            <person name="Lu Y."/>
            <person name="Ruan J."/>
            <person name="Qian W."/>
            <person name="Wang M."/>
            <person name="Huang Q."/>
            <person name="Li B."/>
            <person name="Xuan Z."/>
            <person name="Cao J."/>
            <person name="Asan"/>
            <person name="Wu Z."/>
            <person name="Zhang J."/>
            <person name="Cai Q."/>
            <person name="Bai Y."/>
            <person name="Zhao B."/>
            <person name="Han Y."/>
            <person name="Li Y."/>
            <person name="Li X."/>
            <person name="Wang S."/>
            <person name="Shi Q."/>
            <person name="Liu S."/>
            <person name="Cho W.K."/>
            <person name="Kim J.Y."/>
            <person name="Xu Y."/>
            <person name="Heller-Uszynska K."/>
            <person name="Miao H."/>
            <person name="Cheng Z."/>
            <person name="Zhang S."/>
            <person name="Wu J."/>
            <person name="Yang Y."/>
            <person name="Kang H."/>
            <person name="Li M."/>
            <person name="Liang H."/>
            <person name="Ren X."/>
            <person name="Shi Z."/>
            <person name="Wen M."/>
            <person name="Jian M."/>
            <person name="Yang H."/>
            <person name="Zhang G."/>
            <person name="Yang Z."/>
            <person name="Chen R."/>
            <person name="Liu S."/>
            <person name="Li J."/>
            <person name="Ma L."/>
            <person name="Liu H."/>
            <person name="Zhou Y."/>
            <person name="Zhao J."/>
            <person name="Fang X."/>
            <person name="Li G."/>
            <person name="Fang L."/>
            <person name="Li Y."/>
            <person name="Liu D."/>
            <person name="Zheng H."/>
            <person name="Zhang Y."/>
            <person name="Qin N."/>
            <person name="Li Z."/>
            <person name="Yang G."/>
            <person name="Yang S."/>
            <person name="Bolund L."/>
            <person name="Kristiansen K."/>
            <person name="Zheng H."/>
            <person name="Li S."/>
            <person name="Zhang X."/>
            <person name="Yang H."/>
            <person name="Wang J."/>
            <person name="Sun R."/>
            <person name="Zhang B."/>
            <person name="Jiang S."/>
            <person name="Wang J."/>
            <person name="Du Y."/>
            <person name="Li S."/>
        </authorList>
    </citation>
    <scope>NUCLEOTIDE SEQUENCE [LARGE SCALE GENOMIC DNA]</scope>
    <source>
        <strain evidence="2">cv. 9930</strain>
    </source>
</reference>
<accession>A0A0A0LKD2</accession>
<reference evidence="1 2" key="3">
    <citation type="journal article" date="2010" name="BMC Genomics">
        <title>Transcriptome sequencing and comparative analysis of cucumber flowers with different sex types.</title>
        <authorList>
            <person name="Guo S."/>
            <person name="Zheng Y."/>
            <person name="Joung J.G."/>
            <person name="Liu S."/>
            <person name="Zhang Z."/>
            <person name="Crasta O.R."/>
            <person name="Sobral B.W."/>
            <person name="Xu Y."/>
            <person name="Huang S."/>
            <person name="Fei Z."/>
        </authorList>
    </citation>
    <scope>NUCLEOTIDE SEQUENCE [LARGE SCALE GENOMIC DNA]</scope>
    <source>
        <strain evidence="2">cv. 9930</strain>
    </source>
</reference>
<dbReference type="AlphaFoldDB" id="A0A0A0LKD2"/>
<keyword evidence="2" id="KW-1185">Reference proteome</keyword>
<evidence type="ECO:0000313" key="2">
    <source>
        <dbReference type="Proteomes" id="UP000029981"/>
    </source>
</evidence>
<reference evidence="1 2" key="4">
    <citation type="journal article" date="2011" name="BMC Genomics">
        <title>RNA-Seq improves annotation of protein-coding genes in the cucumber genome.</title>
        <authorList>
            <person name="Li Z."/>
            <person name="Zhang Z."/>
            <person name="Yan P."/>
            <person name="Huang S."/>
            <person name="Fei Z."/>
            <person name="Lin K."/>
        </authorList>
    </citation>
    <scope>NUCLEOTIDE SEQUENCE [LARGE SCALE GENOMIC DNA]</scope>
    <source>
        <strain evidence="2">cv. 9930</strain>
    </source>
</reference>
<organism evidence="1 2">
    <name type="scientific">Cucumis sativus</name>
    <name type="common">Cucumber</name>
    <dbReference type="NCBI Taxonomy" id="3659"/>
    <lineage>
        <taxon>Eukaryota</taxon>
        <taxon>Viridiplantae</taxon>
        <taxon>Streptophyta</taxon>
        <taxon>Embryophyta</taxon>
        <taxon>Tracheophyta</taxon>
        <taxon>Spermatophyta</taxon>
        <taxon>Magnoliopsida</taxon>
        <taxon>eudicotyledons</taxon>
        <taxon>Gunneridae</taxon>
        <taxon>Pentapetalae</taxon>
        <taxon>rosids</taxon>
        <taxon>fabids</taxon>
        <taxon>Cucurbitales</taxon>
        <taxon>Cucurbitaceae</taxon>
        <taxon>Benincaseae</taxon>
        <taxon>Cucumis</taxon>
    </lineage>
</organism>
<sequence>MKCVDFKEVGRWGMENAEAPRKMEGGCGNFGVEMIGKASGKGKGEEGERIVQIDVVKRRKKKKKVD</sequence>
<evidence type="ECO:0000313" key="1">
    <source>
        <dbReference type="EMBL" id="KGN61192.1"/>
    </source>
</evidence>
<protein>
    <submittedName>
        <fullName evidence="1">Uncharacterized protein</fullName>
    </submittedName>
</protein>
<dbReference type="Proteomes" id="UP000029981">
    <property type="component" value="Chromosome 2"/>
</dbReference>
<gene>
    <name evidence="1" type="ORF">Csa_2G062670</name>
</gene>
<dbReference type="Gramene" id="KGN61192">
    <property type="protein sequence ID" value="KGN61192"/>
    <property type="gene ID" value="Csa_2G062670"/>
</dbReference>
<dbReference type="EMBL" id="CM002923">
    <property type="protein sequence ID" value="KGN61192.1"/>
    <property type="molecule type" value="Genomic_DNA"/>
</dbReference>
<proteinExistence type="predicted"/>
<name>A0A0A0LKD2_CUCSA</name>
<reference evidence="1 2" key="2">
    <citation type="journal article" date="2009" name="PLoS ONE">
        <title>An integrated genetic and cytogenetic map of the cucumber genome.</title>
        <authorList>
            <person name="Ren Y."/>
            <person name="Zhang Z."/>
            <person name="Liu J."/>
            <person name="Staub J.E."/>
            <person name="Han Y."/>
            <person name="Cheng Z."/>
            <person name="Li X."/>
            <person name="Lu J."/>
            <person name="Miao H."/>
            <person name="Kang H."/>
            <person name="Xie B."/>
            <person name="Gu X."/>
            <person name="Wang X."/>
            <person name="Du Y."/>
            <person name="Jin W."/>
            <person name="Huang S."/>
        </authorList>
    </citation>
    <scope>NUCLEOTIDE SEQUENCE [LARGE SCALE GENOMIC DNA]</scope>
    <source>
        <strain evidence="2">cv. 9930</strain>
    </source>
</reference>